<dbReference type="OrthoDB" id="10255118at2759"/>
<dbReference type="InterPro" id="IPR034652">
    <property type="entry name" value="SRP68-RBD"/>
</dbReference>
<dbReference type="FunFam" id="1.10.3450.40:FF:000001">
    <property type="entry name" value="Signal recognition particle subunit SRP68"/>
    <property type="match status" value="1"/>
</dbReference>
<keyword evidence="14" id="KW-1185">Reference proteome</keyword>
<comment type="similarity">
    <text evidence="4 12">Belongs to the SRP68 family.</text>
</comment>
<keyword evidence="6" id="KW-0256">Endoplasmic reticulum</keyword>
<organism evidence="13">
    <name type="scientific">Oppiella nova</name>
    <dbReference type="NCBI Taxonomy" id="334625"/>
    <lineage>
        <taxon>Eukaryota</taxon>
        <taxon>Metazoa</taxon>
        <taxon>Ecdysozoa</taxon>
        <taxon>Arthropoda</taxon>
        <taxon>Chelicerata</taxon>
        <taxon>Arachnida</taxon>
        <taxon>Acari</taxon>
        <taxon>Acariformes</taxon>
        <taxon>Sarcoptiformes</taxon>
        <taxon>Oribatida</taxon>
        <taxon>Brachypylina</taxon>
        <taxon>Oppioidea</taxon>
        <taxon>Oppiidae</taxon>
        <taxon>Oppiella</taxon>
    </lineage>
</organism>
<evidence type="ECO:0000256" key="2">
    <source>
        <dbReference type="ARBA" id="ARBA00004496"/>
    </source>
</evidence>
<dbReference type="GO" id="GO:0005047">
    <property type="term" value="F:signal recognition particle binding"/>
    <property type="evidence" value="ECO:0007669"/>
    <property type="project" value="InterPro"/>
</dbReference>
<dbReference type="InterPro" id="IPR038253">
    <property type="entry name" value="SRP68_N_sf"/>
</dbReference>
<name>A0A7R9LG59_9ACAR</name>
<evidence type="ECO:0000256" key="1">
    <source>
        <dbReference type="ARBA" id="ARBA00004240"/>
    </source>
</evidence>
<evidence type="ECO:0000313" key="13">
    <source>
        <dbReference type="EMBL" id="CAD7639758.1"/>
    </source>
</evidence>
<dbReference type="PIRSF" id="PIRSF038995">
    <property type="entry name" value="SRP68"/>
    <property type="match status" value="1"/>
</dbReference>
<keyword evidence="8 12" id="KW-0733">Signal recognition particle</keyword>
<evidence type="ECO:0000256" key="4">
    <source>
        <dbReference type="ARBA" id="ARBA00009352"/>
    </source>
</evidence>
<dbReference type="GO" id="GO:0006614">
    <property type="term" value="P:SRP-dependent cotranslational protein targeting to membrane"/>
    <property type="evidence" value="ECO:0007669"/>
    <property type="project" value="InterPro"/>
</dbReference>
<dbReference type="CDD" id="cd15481">
    <property type="entry name" value="SRP68-RBD"/>
    <property type="match status" value="1"/>
</dbReference>
<evidence type="ECO:0000256" key="7">
    <source>
        <dbReference type="ARBA" id="ARBA00022884"/>
    </source>
</evidence>
<dbReference type="GO" id="GO:0030942">
    <property type="term" value="F:endoplasmic reticulum signal peptide binding"/>
    <property type="evidence" value="ECO:0007669"/>
    <property type="project" value="InterPro"/>
</dbReference>
<keyword evidence="7 12" id="KW-0694">RNA-binding</keyword>
<evidence type="ECO:0000256" key="12">
    <source>
        <dbReference type="PIRNR" id="PIRNR038995"/>
    </source>
</evidence>
<dbReference type="GO" id="GO:0005730">
    <property type="term" value="C:nucleolus"/>
    <property type="evidence" value="ECO:0007669"/>
    <property type="project" value="UniProtKB-SubCell"/>
</dbReference>
<accession>A0A7R9LG59</accession>
<comment type="function">
    <text evidence="12">Component of the signal recognition particle (SRP) complex, a ribonucleoprotein complex that mediates the cotranslational targeting of secretory and membrane proteins to the endoplasmic reticulum (ER). The SRP complex interacts with the signal sequence in nascent secretory and membrane proteins and directs them to the membrane of the ER.</text>
</comment>
<dbReference type="EMBL" id="CAJPVJ010000473">
    <property type="protein sequence ID" value="CAG2162591.1"/>
    <property type="molecule type" value="Genomic_DNA"/>
</dbReference>
<dbReference type="GO" id="GO:0005783">
    <property type="term" value="C:endoplasmic reticulum"/>
    <property type="evidence" value="ECO:0007669"/>
    <property type="project" value="UniProtKB-SubCell"/>
</dbReference>
<evidence type="ECO:0000256" key="6">
    <source>
        <dbReference type="ARBA" id="ARBA00022824"/>
    </source>
</evidence>
<dbReference type="EMBL" id="OC915298">
    <property type="protein sequence ID" value="CAD7639758.1"/>
    <property type="molecule type" value="Genomic_DNA"/>
</dbReference>
<evidence type="ECO:0000256" key="3">
    <source>
        <dbReference type="ARBA" id="ARBA00004604"/>
    </source>
</evidence>
<dbReference type="Gene3D" id="1.10.3450.40">
    <property type="entry name" value="Signal recognition particle, SRP68 subunit, RNA-binding domain"/>
    <property type="match status" value="1"/>
</dbReference>
<dbReference type="PANTHER" id="PTHR12860:SF0">
    <property type="entry name" value="SIGNAL RECOGNITION PARTICLE SUBUNIT SRP68"/>
    <property type="match status" value="1"/>
</dbReference>
<proteinExistence type="inferred from homology"/>
<sequence>MDESDVSSSDGLDLVVNLMNDVSHKDSITFEILHVVKEGQSQHGLKHGDYHRYRQYCSRRLRRIRRSLNFVQTTGKTRPTFQLKDVTNEMVMSAHKAKKDPLRYLMIPLMCAERSWSHAMQLKQEANTEPRKKFHLIRKYKKAVKYAQSLQTICNSSPTKCDARTKLESSAYASYLTGLFYFEAEEWLKANELLKKSQTIYEKLFQAIADEEVAVYYRQRCDEIKPTLRYCAFNIGDQNIATQDLTKMQSEANEADDQLLANKLDHLILQTREKQSVTLSEVQWLGKTIAVKQEKIRAFLLLMQDSVSNPLTRVSQFEKMIFECRDCLQLLRESNQEKSLLYNYLSYLRLDLTVGRNLQLIKSLKNSSEMVRPFEIIIGCLSEIQGLPLDQYYSASDSVEEFQQLIEAKIVAFKAFRCYHIGNVTKNGWKESVALLHRSAQYCESALRDKNTPKEMVPELTQLMARAESEKFTIYANNLMKDEVVPQTKVKTNNIPPLVNRLDTYYEDNELVSGSSSLAQFPPQFQPIPCKPLFFDLALNHITFPSLEAEKANPKNSGITGFVKGWLGGWRK</sequence>
<evidence type="ECO:0000256" key="9">
    <source>
        <dbReference type="ARBA" id="ARBA00023242"/>
    </source>
</evidence>
<evidence type="ECO:0000313" key="14">
    <source>
        <dbReference type="Proteomes" id="UP000728032"/>
    </source>
</evidence>
<dbReference type="PANTHER" id="PTHR12860">
    <property type="entry name" value="SIGNAL RECOGNITION PARTICLE 68 KDA PROTEIN"/>
    <property type="match status" value="1"/>
</dbReference>
<gene>
    <name evidence="13" type="ORF">ONB1V03_LOCUS2183</name>
</gene>
<dbReference type="GO" id="GO:0008312">
    <property type="term" value="F:7S RNA binding"/>
    <property type="evidence" value="ECO:0007669"/>
    <property type="project" value="InterPro"/>
</dbReference>
<evidence type="ECO:0000256" key="5">
    <source>
        <dbReference type="ARBA" id="ARBA00022490"/>
    </source>
</evidence>
<reference evidence="13" key="1">
    <citation type="submission" date="2020-11" db="EMBL/GenBank/DDBJ databases">
        <authorList>
            <person name="Tran Van P."/>
        </authorList>
    </citation>
    <scope>NUCLEOTIDE SEQUENCE</scope>
</reference>
<keyword evidence="9" id="KW-0539">Nucleus</keyword>
<evidence type="ECO:0000256" key="8">
    <source>
        <dbReference type="ARBA" id="ARBA00023135"/>
    </source>
</evidence>
<comment type="subcellular location">
    <subcellularLocation>
        <location evidence="2 12">Cytoplasm</location>
    </subcellularLocation>
    <subcellularLocation>
        <location evidence="1">Endoplasmic reticulum</location>
    </subcellularLocation>
    <subcellularLocation>
        <location evidence="3">Nucleus</location>
        <location evidence="3">Nucleolus</location>
    </subcellularLocation>
</comment>
<dbReference type="Proteomes" id="UP000728032">
    <property type="component" value="Unassembled WGS sequence"/>
</dbReference>
<dbReference type="GO" id="GO:0005829">
    <property type="term" value="C:cytosol"/>
    <property type="evidence" value="ECO:0007669"/>
    <property type="project" value="UniProtKB-ARBA"/>
</dbReference>
<protein>
    <recommendedName>
        <fullName evidence="11 12">Signal recognition particle subunit SRP68</fullName>
        <shortName evidence="12">SRP68</shortName>
    </recommendedName>
</protein>
<keyword evidence="5 12" id="KW-0963">Cytoplasm</keyword>
<dbReference type="AlphaFoldDB" id="A0A7R9LG59"/>
<dbReference type="Pfam" id="PF16969">
    <property type="entry name" value="SRP68"/>
    <property type="match status" value="1"/>
</dbReference>
<evidence type="ECO:0000256" key="11">
    <source>
        <dbReference type="ARBA" id="ARBA00029498"/>
    </source>
</evidence>
<dbReference type="InterPro" id="IPR026258">
    <property type="entry name" value="SRP68"/>
</dbReference>
<dbReference type="GO" id="GO:0005786">
    <property type="term" value="C:signal recognition particle, endoplasmic reticulum targeting"/>
    <property type="evidence" value="ECO:0007669"/>
    <property type="project" value="UniProtKB-KW"/>
</dbReference>
<evidence type="ECO:0000256" key="10">
    <source>
        <dbReference type="ARBA" id="ARBA00023274"/>
    </source>
</evidence>
<keyword evidence="10 12" id="KW-0687">Ribonucleoprotein</keyword>